<evidence type="ECO:0000313" key="9">
    <source>
        <dbReference type="EMBL" id="PKI51193.1"/>
    </source>
</evidence>
<dbReference type="EMBL" id="PGOL01002040">
    <property type="protein sequence ID" value="PKI51193.1"/>
    <property type="molecule type" value="Genomic_DNA"/>
</dbReference>
<evidence type="ECO:0000256" key="7">
    <source>
        <dbReference type="ARBA" id="ARBA00047820"/>
    </source>
</evidence>
<dbReference type="AlphaFoldDB" id="A0A2I0J568"/>
<dbReference type="STRING" id="22663.A0A2I0J568"/>
<evidence type="ECO:0000256" key="2">
    <source>
        <dbReference type="ARBA" id="ARBA00006220"/>
    </source>
</evidence>
<keyword evidence="5" id="KW-0378">Hydrolase</keyword>
<organism evidence="9 10">
    <name type="scientific">Punica granatum</name>
    <name type="common">Pomegranate</name>
    <dbReference type="NCBI Taxonomy" id="22663"/>
    <lineage>
        <taxon>Eukaryota</taxon>
        <taxon>Viridiplantae</taxon>
        <taxon>Streptophyta</taxon>
        <taxon>Embryophyta</taxon>
        <taxon>Tracheophyta</taxon>
        <taxon>Spermatophyta</taxon>
        <taxon>Magnoliopsida</taxon>
        <taxon>eudicotyledons</taxon>
        <taxon>Gunneridae</taxon>
        <taxon>Pentapetalae</taxon>
        <taxon>rosids</taxon>
        <taxon>malvids</taxon>
        <taxon>Myrtales</taxon>
        <taxon>Lythraceae</taxon>
        <taxon>Punica</taxon>
    </lineage>
</organism>
<comment type="catalytic activity">
    <reaction evidence="7">
        <text>diphosphate + H2O = 2 phosphate + H(+)</text>
        <dbReference type="Rhea" id="RHEA:24576"/>
        <dbReference type="ChEBI" id="CHEBI:15377"/>
        <dbReference type="ChEBI" id="CHEBI:15378"/>
        <dbReference type="ChEBI" id="CHEBI:33019"/>
        <dbReference type="ChEBI" id="CHEBI:43474"/>
        <dbReference type="EC" id="3.6.1.1"/>
    </reaction>
</comment>
<comment type="caution">
    <text evidence="9">The sequence shown here is derived from an EMBL/GenBank/DDBJ whole genome shotgun (WGS) entry which is preliminary data.</text>
</comment>
<comment type="cofactor">
    <cofactor evidence="1">
        <name>Mg(2+)</name>
        <dbReference type="ChEBI" id="CHEBI:18420"/>
    </cofactor>
</comment>
<dbReference type="SUPFAM" id="SSF50324">
    <property type="entry name" value="Inorganic pyrophosphatase"/>
    <property type="match status" value="2"/>
</dbReference>
<reference evidence="9 10" key="1">
    <citation type="submission" date="2017-11" db="EMBL/GenBank/DDBJ databases">
        <title>De-novo sequencing of pomegranate (Punica granatum L.) genome.</title>
        <authorList>
            <person name="Akparov Z."/>
            <person name="Amiraslanov A."/>
            <person name="Hajiyeva S."/>
            <person name="Abbasov M."/>
            <person name="Kaur K."/>
            <person name="Hamwieh A."/>
            <person name="Solovyev V."/>
            <person name="Salamov A."/>
            <person name="Braich B."/>
            <person name="Kosarev P."/>
            <person name="Mahmoud A."/>
            <person name="Hajiyev E."/>
            <person name="Babayeva S."/>
            <person name="Izzatullayeva V."/>
            <person name="Mammadov A."/>
            <person name="Mammadov A."/>
            <person name="Sharifova S."/>
            <person name="Ojaghi J."/>
            <person name="Eynullazada K."/>
            <person name="Bayramov B."/>
            <person name="Abdulazimova A."/>
            <person name="Shahmuradov I."/>
        </authorList>
    </citation>
    <scope>NUCLEOTIDE SEQUENCE [LARGE SCALE GENOMIC DNA]</scope>
    <source>
        <strain evidence="10">cv. AG2017</strain>
        <tissue evidence="9">Leaf</tissue>
    </source>
</reference>
<evidence type="ECO:0000256" key="1">
    <source>
        <dbReference type="ARBA" id="ARBA00001946"/>
    </source>
</evidence>
<feature type="transmembrane region" description="Helical" evidence="8">
    <location>
        <begin position="66"/>
        <end position="87"/>
    </location>
</feature>
<dbReference type="Proteomes" id="UP000233551">
    <property type="component" value="Unassembled WGS sequence"/>
</dbReference>
<evidence type="ECO:0000256" key="3">
    <source>
        <dbReference type="ARBA" id="ARBA00012146"/>
    </source>
</evidence>
<dbReference type="InterPro" id="IPR008162">
    <property type="entry name" value="Pyrophosphatase"/>
</dbReference>
<dbReference type="PANTHER" id="PTHR10286">
    <property type="entry name" value="INORGANIC PYROPHOSPHATASE"/>
    <property type="match status" value="1"/>
</dbReference>
<keyword evidence="8" id="KW-1133">Transmembrane helix</keyword>
<keyword evidence="10" id="KW-1185">Reference proteome</keyword>
<dbReference type="EC" id="3.6.1.1" evidence="3"/>
<comment type="similarity">
    <text evidence="2">Belongs to the PPase family.</text>
</comment>
<protein>
    <recommendedName>
        <fullName evidence="3">inorganic diphosphatase</fullName>
        <ecNumber evidence="3">3.6.1.1</ecNumber>
    </recommendedName>
</protein>
<accession>A0A2I0J568</accession>
<keyword evidence="8" id="KW-0472">Membrane</keyword>
<evidence type="ECO:0000256" key="6">
    <source>
        <dbReference type="ARBA" id="ARBA00022842"/>
    </source>
</evidence>
<dbReference type="GO" id="GO:0004427">
    <property type="term" value="F:inorganic diphosphate phosphatase activity"/>
    <property type="evidence" value="ECO:0007669"/>
    <property type="project" value="UniProtKB-EC"/>
</dbReference>
<dbReference type="Pfam" id="PF00719">
    <property type="entry name" value="Pyrophosphatase"/>
    <property type="match status" value="1"/>
</dbReference>
<evidence type="ECO:0000256" key="5">
    <source>
        <dbReference type="ARBA" id="ARBA00022801"/>
    </source>
</evidence>
<name>A0A2I0J568_PUNGR</name>
<evidence type="ECO:0000313" key="10">
    <source>
        <dbReference type="Proteomes" id="UP000233551"/>
    </source>
</evidence>
<dbReference type="InterPro" id="IPR036649">
    <property type="entry name" value="Pyrophosphatase_sf"/>
</dbReference>
<gene>
    <name evidence="9" type="ORF">CRG98_028400</name>
</gene>
<evidence type="ECO:0000256" key="4">
    <source>
        <dbReference type="ARBA" id="ARBA00022723"/>
    </source>
</evidence>
<sequence length="205" mass="23487">MEVAINEPFTWIKQDTKKMNLCYYLYNIHWNYGLLLQTWEDSSFANSDQARAAKIQERKKGKCKYIYLYVFGDSIYLMIFSCLVDVVEIGETGRDIGQILRVKPLASLAVIDEGELDWKTVTISSDDPRASIENDVDDVEKYFLGINLTAIRDWFRDCKIPDGKPANKFGLCNKPANKDYSLKVITETNESARQEILPSGELSFV</sequence>
<dbReference type="GO" id="GO:0000287">
    <property type="term" value="F:magnesium ion binding"/>
    <property type="evidence" value="ECO:0007669"/>
    <property type="project" value="InterPro"/>
</dbReference>
<dbReference type="GO" id="GO:0005737">
    <property type="term" value="C:cytoplasm"/>
    <property type="evidence" value="ECO:0007669"/>
    <property type="project" value="InterPro"/>
</dbReference>
<keyword evidence="6" id="KW-0460">Magnesium</keyword>
<keyword evidence="8" id="KW-0812">Transmembrane</keyword>
<dbReference type="GO" id="GO:0006796">
    <property type="term" value="P:phosphate-containing compound metabolic process"/>
    <property type="evidence" value="ECO:0007669"/>
    <property type="project" value="InterPro"/>
</dbReference>
<proteinExistence type="inferred from homology"/>
<dbReference type="Gene3D" id="3.90.80.10">
    <property type="entry name" value="Inorganic pyrophosphatase"/>
    <property type="match status" value="2"/>
</dbReference>
<keyword evidence="4" id="KW-0479">Metal-binding</keyword>
<evidence type="ECO:0000256" key="8">
    <source>
        <dbReference type="SAM" id="Phobius"/>
    </source>
</evidence>